<dbReference type="HOGENOM" id="CLU_2287186_0_0_9"/>
<accession>N2A689</accession>
<proteinExistence type="predicted"/>
<dbReference type="eggNOG" id="ENOG50309ZR">
    <property type="taxonomic scope" value="Bacteria"/>
</dbReference>
<gene>
    <name evidence="1" type="ORF">C823_04025</name>
</gene>
<reference evidence="1 2" key="1">
    <citation type="journal article" date="2014" name="Genome Announc.">
        <title>Draft genome sequences of the altered schaedler flora, a defined bacterial community from gnotobiotic mice.</title>
        <authorList>
            <person name="Wannemuehler M.J."/>
            <person name="Overstreet A.M."/>
            <person name="Ward D.V."/>
            <person name="Phillips G.J."/>
        </authorList>
    </citation>
    <scope>NUCLEOTIDE SEQUENCE [LARGE SCALE GENOMIC DNA]</scope>
    <source>
        <strain evidence="1 2">ASF492</strain>
    </source>
</reference>
<dbReference type="EMBL" id="AQFT01000124">
    <property type="protein sequence ID" value="EMZ21938.1"/>
    <property type="molecule type" value="Genomic_DNA"/>
</dbReference>
<organism evidence="1 2">
    <name type="scientific">Eubacterium plexicaudatum ASF492</name>
    <dbReference type="NCBI Taxonomy" id="1235802"/>
    <lineage>
        <taxon>Bacteria</taxon>
        <taxon>Bacillati</taxon>
        <taxon>Bacillota</taxon>
        <taxon>Clostridia</taxon>
        <taxon>Eubacteriales</taxon>
        <taxon>Eubacteriaceae</taxon>
        <taxon>Eubacterium</taxon>
    </lineage>
</organism>
<sequence>MKYTLYRSFGKPGNDVINHELTAVEYGADIYCVTDALIRDVTEDLAEMPEYAGCETTAFAPEPVQSFHNAKCYSYVMTGQVLPPNAPQNILINYGIIEENG</sequence>
<comment type="caution">
    <text evidence="1">The sequence shown here is derived from an EMBL/GenBank/DDBJ whole genome shotgun (WGS) entry which is preliminary data.</text>
</comment>
<dbReference type="Proteomes" id="UP000012589">
    <property type="component" value="Unassembled WGS sequence"/>
</dbReference>
<dbReference type="OrthoDB" id="2061684at2"/>
<dbReference type="PATRIC" id="fig|1235802.3.peg.4261"/>
<evidence type="ECO:0000313" key="1">
    <source>
        <dbReference type="EMBL" id="EMZ21938.1"/>
    </source>
</evidence>
<protein>
    <submittedName>
        <fullName evidence="1">Uncharacterized protein</fullName>
    </submittedName>
</protein>
<evidence type="ECO:0000313" key="2">
    <source>
        <dbReference type="Proteomes" id="UP000012589"/>
    </source>
</evidence>
<keyword evidence="2" id="KW-1185">Reference proteome</keyword>
<name>N2A689_9FIRM</name>
<dbReference type="AlphaFoldDB" id="N2A689"/>